<keyword evidence="1" id="KW-1133">Transmembrane helix</keyword>
<keyword evidence="1" id="KW-0472">Membrane</keyword>
<gene>
    <name evidence="3" type="ORF">CAAN4_E15830</name>
</gene>
<keyword evidence="4" id="KW-1185">Reference proteome</keyword>
<evidence type="ECO:0000313" key="3">
    <source>
        <dbReference type="EMBL" id="CAK7909640.1"/>
    </source>
</evidence>
<dbReference type="InterPro" id="IPR000270">
    <property type="entry name" value="PB1_dom"/>
</dbReference>
<evidence type="ECO:0000256" key="1">
    <source>
        <dbReference type="SAM" id="Phobius"/>
    </source>
</evidence>
<evidence type="ECO:0000313" key="4">
    <source>
        <dbReference type="Proteomes" id="UP001497600"/>
    </source>
</evidence>
<evidence type="ECO:0000259" key="2">
    <source>
        <dbReference type="Pfam" id="PF00564"/>
    </source>
</evidence>
<proteinExistence type="predicted"/>
<dbReference type="EMBL" id="OZ004257">
    <property type="protein sequence ID" value="CAK7909640.1"/>
    <property type="molecule type" value="Genomic_DNA"/>
</dbReference>
<dbReference type="Proteomes" id="UP001497600">
    <property type="component" value="Chromosome E"/>
</dbReference>
<keyword evidence="1" id="KW-0812">Transmembrane</keyword>
<sequence length="168" mass="19262">MYKNLRKYIETDQVGQYTGGRNPHFESPSMTEIFLNTPVRFNLISEDDHFLQKFLLKPKEGIFKLRRLIEEKFASISPEGVYLLSYKDVDGKQISLTTNEDLIQCVRVTNQLKQKSATVKIHFQFGLGRTWLYLLSAFLVLILCAMFVGMVSNKEKLAVGKPKEVPPG</sequence>
<dbReference type="Pfam" id="PF00564">
    <property type="entry name" value="PB1"/>
    <property type="match status" value="1"/>
</dbReference>
<dbReference type="SUPFAM" id="SSF54277">
    <property type="entry name" value="CAD &amp; PB1 domains"/>
    <property type="match status" value="1"/>
</dbReference>
<name>A0ABP0EF15_9ASCO</name>
<feature type="transmembrane region" description="Helical" evidence="1">
    <location>
        <begin position="130"/>
        <end position="151"/>
    </location>
</feature>
<accession>A0ABP0EF15</accession>
<protein>
    <recommendedName>
        <fullName evidence="2">PB1 domain-containing protein</fullName>
    </recommendedName>
</protein>
<organism evidence="3 4">
    <name type="scientific">[Candida] anglica</name>
    <dbReference type="NCBI Taxonomy" id="148631"/>
    <lineage>
        <taxon>Eukaryota</taxon>
        <taxon>Fungi</taxon>
        <taxon>Dikarya</taxon>
        <taxon>Ascomycota</taxon>
        <taxon>Saccharomycotina</taxon>
        <taxon>Pichiomycetes</taxon>
        <taxon>Debaryomycetaceae</taxon>
        <taxon>Kurtzmaniella</taxon>
    </lineage>
</organism>
<feature type="domain" description="PB1" evidence="2">
    <location>
        <begin position="63"/>
        <end position="122"/>
    </location>
</feature>
<reference evidence="3 4" key="1">
    <citation type="submission" date="2024-01" db="EMBL/GenBank/DDBJ databases">
        <authorList>
            <consortium name="Genoscope - CEA"/>
            <person name="William W."/>
        </authorList>
    </citation>
    <scope>NUCLEOTIDE SEQUENCE [LARGE SCALE GENOMIC DNA]</scope>
    <source>
        <strain evidence="3 4">29B2s-10</strain>
    </source>
</reference>